<dbReference type="Pfam" id="PF13354">
    <property type="entry name" value="Beta-lactamase2"/>
    <property type="match status" value="1"/>
</dbReference>
<dbReference type="EC" id="3.5.2.6" evidence="2"/>
<comment type="caution">
    <text evidence="2">The sequence shown here is derived from an EMBL/GenBank/DDBJ whole genome shotgun (WGS) entry which is preliminary data.</text>
</comment>
<dbReference type="GO" id="GO:0008800">
    <property type="term" value="F:beta-lactamase activity"/>
    <property type="evidence" value="ECO:0007669"/>
    <property type="project" value="UniProtKB-EC"/>
</dbReference>
<feature type="domain" description="Beta-lactamase class A catalytic" evidence="1">
    <location>
        <begin position="51"/>
        <end position="263"/>
    </location>
</feature>
<sequence length="332" mass="35637">MIRLRPLLLVAVAASLAWIAAPQRAAAIPPPMRALRDSLHSLALSSDANVGIAVEDLATGAITGYNLNRSMPAASTIKIPVMVEVFRQMARGRFTLTHVMHLRVQDRDYGSGDLAYAPIGAPVTVKRLLSEMIDVSDNTAANMLIRLVGRQRINAAMQAYGCHHTYLRTAIRTNVSSVETNLRTTPLDMLTLLVRMAHGKLVDTWSSHAMLEILAHQEIDTLLPEPLPDGTTIAHKTGSLHDVMADVGIVYEPGAPFAIAAMTSGLPDPQLGRDIVRQASLLSFNAMARLAEVRASLGLPDRLAEIITPAAIPEAPDVRYWTGQALAAGSGG</sequence>
<dbReference type="PANTHER" id="PTHR35333:SF4">
    <property type="entry name" value="SLR0121 PROTEIN"/>
    <property type="match status" value="1"/>
</dbReference>
<dbReference type="EMBL" id="CABL01000001">
    <property type="protein sequence ID" value="CBH74336.1"/>
    <property type="molecule type" value="Genomic_DNA"/>
</dbReference>
<dbReference type="InterPro" id="IPR000871">
    <property type="entry name" value="Beta-lactam_class-A"/>
</dbReference>
<gene>
    <name evidence="2" type="ORF">CARN1_2223</name>
</gene>
<accession>E6PD01</accession>
<proteinExistence type="predicted"/>
<protein>
    <submittedName>
        <fullName evidence="2">Putative Beta-lactamase</fullName>
        <ecNumber evidence="2">3.5.2.6</ecNumber>
    </submittedName>
</protein>
<dbReference type="Gene3D" id="3.40.710.10">
    <property type="entry name" value="DD-peptidase/beta-lactamase superfamily"/>
    <property type="match status" value="1"/>
</dbReference>
<name>E6PD01_9ZZZZ</name>
<dbReference type="InterPro" id="IPR045155">
    <property type="entry name" value="Beta-lactam_cat"/>
</dbReference>
<dbReference type="GO" id="GO:0030655">
    <property type="term" value="P:beta-lactam antibiotic catabolic process"/>
    <property type="evidence" value="ECO:0007669"/>
    <property type="project" value="InterPro"/>
</dbReference>
<evidence type="ECO:0000259" key="1">
    <source>
        <dbReference type="Pfam" id="PF13354"/>
    </source>
</evidence>
<organism evidence="2">
    <name type="scientific">mine drainage metagenome</name>
    <dbReference type="NCBI Taxonomy" id="410659"/>
    <lineage>
        <taxon>unclassified sequences</taxon>
        <taxon>metagenomes</taxon>
        <taxon>ecological metagenomes</taxon>
    </lineage>
</organism>
<dbReference type="AlphaFoldDB" id="E6PD01"/>
<dbReference type="SUPFAM" id="SSF56601">
    <property type="entry name" value="beta-lactamase/transpeptidase-like"/>
    <property type="match status" value="1"/>
</dbReference>
<dbReference type="PANTHER" id="PTHR35333">
    <property type="entry name" value="BETA-LACTAMASE"/>
    <property type="match status" value="1"/>
</dbReference>
<dbReference type="GO" id="GO:0046677">
    <property type="term" value="P:response to antibiotic"/>
    <property type="evidence" value="ECO:0007669"/>
    <property type="project" value="InterPro"/>
</dbReference>
<evidence type="ECO:0000313" key="2">
    <source>
        <dbReference type="EMBL" id="CBH74336.1"/>
    </source>
</evidence>
<dbReference type="InterPro" id="IPR012338">
    <property type="entry name" value="Beta-lactam/transpept-like"/>
</dbReference>
<keyword evidence="2" id="KW-0378">Hydrolase</keyword>
<reference evidence="2" key="1">
    <citation type="submission" date="2009-10" db="EMBL/GenBank/DDBJ databases">
        <title>Diversity of trophic interactions inside an arsenic-rich microbial ecosystem.</title>
        <authorList>
            <person name="Bertin P.N."/>
            <person name="Heinrich-Salmeron A."/>
            <person name="Pelletier E."/>
            <person name="Goulhen-Chollet F."/>
            <person name="Arsene-Ploetze F."/>
            <person name="Gallien S."/>
            <person name="Calteau A."/>
            <person name="Vallenet D."/>
            <person name="Casiot C."/>
            <person name="Chane-Woon-Ming B."/>
            <person name="Giloteaux L."/>
            <person name="Barakat M."/>
            <person name="Bonnefoy V."/>
            <person name="Bruneel O."/>
            <person name="Chandler M."/>
            <person name="Cleiss J."/>
            <person name="Duran R."/>
            <person name="Elbaz-Poulichet F."/>
            <person name="Fonknechten N."/>
            <person name="Lauga B."/>
            <person name="Mornico D."/>
            <person name="Ortet P."/>
            <person name="Schaeffer C."/>
            <person name="Siguier P."/>
            <person name="Alexander Thil Smith A."/>
            <person name="Van Dorsselaer A."/>
            <person name="Weissenbach J."/>
            <person name="Medigue C."/>
            <person name="Le Paslier D."/>
        </authorList>
    </citation>
    <scope>NUCLEOTIDE SEQUENCE</scope>
</reference>